<comment type="caution">
    <text evidence="7">The sequence shown here is derived from an EMBL/GenBank/DDBJ whole genome shotgun (WGS) entry which is preliminary data.</text>
</comment>
<dbReference type="Gene3D" id="3.40.190.10">
    <property type="entry name" value="Periplasmic binding protein-like II"/>
    <property type="match status" value="1"/>
</dbReference>
<evidence type="ECO:0000256" key="3">
    <source>
        <dbReference type="ARBA" id="ARBA00023136"/>
    </source>
</evidence>
<dbReference type="Proteomes" id="UP001139150">
    <property type="component" value="Unassembled WGS sequence"/>
</dbReference>
<evidence type="ECO:0000256" key="2">
    <source>
        <dbReference type="ARBA" id="ARBA00022729"/>
    </source>
</evidence>
<protein>
    <submittedName>
        <fullName evidence="7">Sugar ABC transporter substrate-binding protein</fullName>
    </submittedName>
</protein>
<keyword evidence="5" id="KW-0449">Lipoprotein</keyword>
<dbReference type="InterPro" id="IPR006059">
    <property type="entry name" value="SBP"/>
</dbReference>
<sequence length="436" mass="48466">MKRWGLGFLSILTAAGIATGCSSNDDVVSNEESNNNQSGSSGDVVNLTVWHPEASREMTAAYSEIFEEFNERHEGEIEVSYEFIPRGNQYAYEDQVSAAASSSSLPDLLSLDGPNVANYADSGIIQPIDGLVDNIDDFVDSVIIQGTFEDELYAIGPTESTVALFYNVEMLEEAGITPPTSLEDAWTWEEFYEAAKTLTDRENGIYGVNWTLDYGEWIIYFSGPTVWSNGGGFIAEDGSTTEGIMNSPETIEALEFLQKFTEEGLVNLQPTPTEFEDGNAAMMLMGSWQWENLKEYPDTEWGITYYPRSPKGEQVSPSGDWTWGMSTNTEHQEEAALLLNFLTNEENGLKLALASGKPAARKSAFDNMTEWNELPLRVLKDQVIETSHPRPRTTSYPVLSARYGEAVQNIFLGADAKEELDRVASEVERDIERQSR</sequence>
<dbReference type="Pfam" id="PF13416">
    <property type="entry name" value="SBP_bac_8"/>
    <property type="match status" value="1"/>
</dbReference>
<feature type="signal peptide" evidence="6">
    <location>
        <begin position="1"/>
        <end position="20"/>
    </location>
</feature>
<reference evidence="7" key="1">
    <citation type="submission" date="2022-02" db="EMBL/GenBank/DDBJ databases">
        <title>Halalkalibacter sp. nov. isolated from Lonar Lake, India.</title>
        <authorList>
            <person name="Joshi A."/>
            <person name="Thite S."/>
            <person name="Lodha T."/>
        </authorList>
    </citation>
    <scope>NUCLEOTIDE SEQUENCE</scope>
    <source>
        <strain evidence="7">MEB205</strain>
    </source>
</reference>
<keyword evidence="1" id="KW-1003">Cell membrane</keyword>
<name>A0A9X2CRB0_9BACI</name>
<proteinExistence type="predicted"/>
<organism evidence="7 8">
    <name type="scientific">Halalkalibacter alkaliphilus</name>
    <dbReference type="NCBI Taxonomy" id="2917993"/>
    <lineage>
        <taxon>Bacteria</taxon>
        <taxon>Bacillati</taxon>
        <taxon>Bacillota</taxon>
        <taxon>Bacilli</taxon>
        <taxon>Bacillales</taxon>
        <taxon>Bacillaceae</taxon>
        <taxon>Halalkalibacter</taxon>
    </lineage>
</organism>
<dbReference type="SUPFAM" id="SSF53850">
    <property type="entry name" value="Periplasmic binding protein-like II"/>
    <property type="match status" value="1"/>
</dbReference>
<evidence type="ECO:0000256" key="6">
    <source>
        <dbReference type="SAM" id="SignalP"/>
    </source>
</evidence>
<keyword evidence="8" id="KW-1185">Reference proteome</keyword>
<evidence type="ECO:0000256" key="4">
    <source>
        <dbReference type="ARBA" id="ARBA00023139"/>
    </source>
</evidence>
<dbReference type="EMBL" id="JAKRYL010000001">
    <property type="protein sequence ID" value="MCL7745695.1"/>
    <property type="molecule type" value="Genomic_DNA"/>
</dbReference>
<accession>A0A9X2CRB0</accession>
<gene>
    <name evidence="7" type="ORF">MF646_01055</name>
</gene>
<dbReference type="InterPro" id="IPR050490">
    <property type="entry name" value="Bact_solute-bd_prot1"/>
</dbReference>
<dbReference type="RefSeq" id="WP_250094627.1">
    <property type="nucleotide sequence ID" value="NZ_JAKRYL010000001.1"/>
</dbReference>
<evidence type="ECO:0000256" key="1">
    <source>
        <dbReference type="ARBA" id="ARBA00022475"/>
    </source>
</evidence>
<keyword evidence="3" id="KW-0472">Membrane</keyword>
<dbReference type="PANTHER" id="PTHR43649">
    <property type="entry name" value="ARABINOSE-BINDING PROTEIN-RELATED"/>
    <property type="match status" value="1"/>
</dbReference>
<evidence type="ECO:0000313" key="7">
    <source>
        <dbReference type="EMBL" id="MCL7745695.1"/>
    </source>
</evidence>
<evidence type="ECO:0000313" key="8">
    <source>
        <dbReference type="Proteomes" id="UP001139150"/>
    </source>
</evidence>
<dbReference type="CDD" id="cd13585">
    <property type="entry name" value="PBP2_TMBP_like"/>
    <property type="match status" value="1"/>
</dbReference>
<dbReference type="AlphaFoldDB" id="A0A9X2CRB0"/>
<keyword evidence="4" id="KW-0564">Palmitate</keyword>
<feature type="chain" id="PRO_5040915829" evidence="6">
    <location>
        <begin position="21"/>
        <end position="436"/>
    </location>
</feature>
<dbReference type="PROSITE" id="PS51257">
    <property type="entry name" value="PROKAR_LIPOPROTEIN"/>
    <property type="match status" value="1"/>
</dbReference>
<keyword evidence="2 6" id="KW-0732">Signal</keyword>
<evidence type="ECO:0000256" key="5">
    <source>
        <dbReference type="ARBA" id="ARBA00023288"/>
    </source>
</evidence>
<dbReference type="PANTHER" id="PTHR43649:SF33">
    <property type="entry name" value="POLYGALACTURONAN_RHAMNOGALACTURONAN-BINDING PROTEIN YTCQ"/>
    <property type="match status" value="1"/>
</dbReference>